<dbReference type="PANTHER" id="PTHR35894:SF1">
    <property type="entry name" value="PHOSPHORIBULOKINASE _ URIDINE KINASE FAMILY"/>
    <property type="match status" value="1"/>
</dbReference>
<feature type="compositionally biased region" description="Basic and acidic residues" evidence="1">
    <location>
        <begin position="392"/>
        <end position="413"/>
    </location>
</feature>
<dbReference type="SMART" id="SM00382">
    <property type="entry name" value="AAA"/>
    <property type="match status" value="1"/>
</dbReference>
<proteinExistence type="predicted"/>
<feature type="compositionally biased region" description="Basic and acidic residues" evidence="1">
    <location>
        <begin position="370"/>
        <end position="384"/>
    </location>
</feature>
<reference evidence="3 4" key="1">
    <citation type="submission" date="2023-03" db="EMBL/GenBank/DDBJ databases">
        <authorList>
            <person name="Pearce D."/>
        </authorList>
    </citation>
    <scope>NUCLEOTIDE SEQUENCE [LARGE SCALE GENOMIC DNA]</scope>
    <source>
        <strain evidence="3">Msz</strain>
    </source>
</reference>
<gene>
    <name evidence="3" type="ORF">MSZNOR_3826</name>
</gene>
<name>A0ABN8X788_9GAMM</name>
<protein>
    <submittedName>
        <fullName evidence="3">DamX protein</fullName>
    </submittedName>
</protein>
<dbReference type="InterPro" id="IPR052026">
    <property type="entry name" value="ExeA_AAA_ATPase_DNA-bind"/>
</dbReference>
<dbReference type="InterPro" id="IPR049945">
    <property type="entry name" value="AAA_22"/>
</dbReference>
<evidence type="ECO:0000313" key="4">
    <source>
        <dbReference type="Proteomes" id="UP001162030"/>
    </source>
</evidence>
<dbReference type="PANTHER" id="PTHR35894">
    <property type="entry name" value="GENERAL SECRETION PATHWAY PROTEIN A-RELATED"/>
    <property type="match status" value="1"/>
</dbReference>
<evidence type="ECO:0000256" key="1">
    <source>
        <dbReference type="SAM" id="MobiDB-lite"/>
    </source>
</evidence>
<feature type="domain" description="AAA+ ATPase" evidence="2">
    <location>
        <begin position="45"/>
        <end position="190"/>
    </location>
</feature>
<dbReference type="InterPro" id="IPR036680">
    <property type="entry name" value="SPOR-like_sf"/>
</dbReference>
<dbReference type="InterPro" id="IPR027417">
    <property type="entry name" value="P-loop_NTPase"/>
</dbReference>
<evidence type="ECO:0000313" key="3">
    <source>
        <dbReference type="EMBL" id="CAI8920261.1"/>
    </source>
</evidence>
<keyword evidence="4" id="KW-1185">Reference proteome</keyword>
<dbReference type="Pfam" id="PF13401">
    <property type="entry name" value="AAA_22"/>
    <property type="match status" value="1"/>
</dbReference>
<dbReference type="Gene3D" id="3.30.70.1070">
    <property type="entry name" value="Sporulation related repeat"/>
    <property type="match status" value="1"/>
</dbReference>
<dbReference type="Gene3D" id="3.40.50.300">
    <property type="entry name" value="P-loop containing nucleotide triphosphate hydrolases"/>
    <property type="match status" value="1"/>
</dbReference>
<sequence length="532" mass="57155">MNMAAAELSSSASGREAADSSQSLPLLSAIRMQKFDLLLHLSVNLAQPIVVCGPEGIGKTTFLRLLETRLSPFAVVAYLASGPNMGYLRVLDELSRALNRDRPGLVSAGADLADLLDAYAKERRSLVLLLDDAGRLVPGALGTLWQFASQHPALRVVLAMRTDEAAQKSGLDKSALADAFTLEIPALSEDDCVLFARQLRTTWPEAATGRHSAESLAKRLYAESGGIPSKLIEILESSHHSTSTAASARWFIATGLSAGAVCAVFLIFALRSSVSEKSVPSSPVFDDAATSRSSEQAGIVETLNPAKSLIDTQSFPQRSPLADNEKTETPPISETAAPNMMPPSQVEGNEDQKPREAVGGDEPSTPPISEEPKSIPEEQPEIARKHSVPTDSVREAQTHMRPPIEQESARSKLSESVADGLKGTEWLMRQNPDAYTLQIVAVSRLSSLLKLAEQFPPGSQLASFRSRKGNAELYPLFFGIFPSLSAAKEAAANLPVSLGQPLPRQLKSVHQEIRRMMPRQAGPSISADSPTR</sequence>
<dbReference type="Proteomes" id="UP001162030">
    <property type="component" value="Chromosome"/>
</dbReference>
<dbReference type="SUPFAM" id="SSF52540">
    <property type="entry name" value="P-loop containing nucleoside triphosphate hydrolases"/>
    <property type="match status" value="1"/>
</dbReference>
<dbReference type="EMBL" id="OX458333">
    <property type="protein sequence ID" value="CAI8920261.1"/>
    <property type="molecule type" value="Genomic_DNA"/>
</dbReference>
<evidence type="ECO:0000259" key="2">
    <source>
        <dbReference type="SMART" id="SM00382"/>
    </source>
</evidence>
<feature type="region of interest" description="Disordered" evidence="1">
    <location>
        <begin position="277"/>
        <end position="413"/>
    </location>
</feature>
<organism evidence="3 4">
    <name type="scientific">Methylocaldum szegediense</name>
    <dbReference type="NCBI Taxonomy" id="73780"/>
    <lineage>
        <taxon>Bacteria</taxon>
        <taxon>Pseudomonadati</taxon>
        <taxon>Pseudomonadota</taxon>
        <taxon>Gammaproteobacteria</taxon>
        <taxon>Methylococcales</taxon>
        <taxon>Methylococcaceae</taxon>
        <taxon>Methylocaldum</taxon>
    </lineage>
</organism>
<dbReference type="InterPro" id="IPR003593">
    <property type="entry name" value="AAA+_ATPase"/>
</dbReference>
<accession>A0ABN8X788</accession>